<comment type="caution">
    <text evidence="1">The sequence shown here is derived from an EMBL/GenBank/DDBJ whole genome shotgun (WGS) entry which is preliminary data.</text>
</comment>
<dbReference type="RefSeq" id="WP_173569389.1">
    <property type="nucleotide sequence ID" value="NZ_WOSY01000004.1"/>
</dbReference>
<dbReference type="Proteomes" id="UP000631653">
    <property type="component" value="Unassembled WGS sequence"/>
</dbReference>
<organism evidence="1 2">
    <name type="scientific">Acetobacter conturbans</name>
    <dbReference type="NCBI Taxonomy" id="1737472"/>
    <lineage>
        <taxon>Bacteria</taxon>
        <taxon>Pseudomonadati</taxon>
        <taxon>Pseudomonadota</taxon>
        <taxon>Alphaproteobacteria</taxon>
        <taxon>Acetobacterales</taxon>
        <taxon>Acetobacteraceae</taxon>
        <taxon>Acetobacter</taxon>
    </lineage>
</organism>
<protein>
    <submittedName>
        <fullName evidence="1">Uncharacterized protein</fullName>
    </submittedName>
</protein>
<accession>A0ABX0JYJ4</accession>
<gene>
    <name evidence="1" type="ORF">GOB81_05560</name>
</gene>
<evidence type="ECO:0000313" key="2">
    <source>
        <dbReference type="Proteomes" id="UP000631653"/>
    </source>
</evidence>
<keyword evidence="2" id="KW-1185">Reference proteome</keyword>
<name>A0ABX0JYJ4_9PROT</name>
<proteinExistence type="predicted"/>
<sequence>MSYFFEGWAGLLLPGWTELSVAGYARVPINFMALGGGSETRPDVDLVFPAPQAAYPVCAGIGLFTADSGSDGPIVYWQFSHWEYTSRIASVLVPTPEVTLLLDRTQTWQNGASIGHTAAGGTVYVGQDVTLIDGRD</sequence>
<reference evidence="1 2" key="1">
    <citation type="journal article" date="2020" name="Int. J. Syst. Evol. Microbiol.">
        <title>Novel acetic acid bacteria from cider fermentations: Acetobacter conturbans sp. nov. and Acetobacter fallax sp. nov.</title>
        <authorList>
            <person name="Sombolestani A.S."/>
            <person name="Cleenwerck I."/>
            <person name="Cnockaert M."/>
            <person name="Borremans W."/>
            <person name="Wieme A.D."/>
            <person name="De Vuyst L."/>
            <person name="Vandamme P."/>
        </authorList>
    </citation>
    <scope>NUCLEOTIDE SEQUENCE [LARGE SCALE GENOMIC DNA]</scope>
    <source>
        <strain evidence="1 2">LMG 1627</strain>
    </source>
</reference>
<evidence type="ECO:0000313" key="1">
    <source>
        <dbReference type="EMBL" id="NHN88095.1"/>
    </source>
</evidence>
<dbReference type="EMBL" id="WOSY01000004">
    <property type="protein sequence ID" value="NHN88095.1"/>
    <property type="molecule type" value="Genomic_DNA"/>
</dbReference>